<protein>
    <recommendedName>
        <fullName evidence="2">PKD domain-containing protein</fullName>
    </recommendedName>
</protein>
<dbReference type="Gene3D" id="2.130.10.130">
    <property type="entry name" value="Integrin alpha, N-terminal"/>
    <property type="match status" value="1"/>
</dbReference>
<accession>A0A382HKM8</accession>
<dbReference type="PANTHER" id="PTHR36220">
    <property type="entry name" value="UNNAMED PRODUCT"/>
    <property type="match status" value="1"/>
</dbReference>
<dbReference type="AlphaFoldDB" id="A0A382HKM8"/>
<proteinExistence type="predicted"/>
<dbReference type="InterPro" id="IPR011043">
    <property type="entry name" value="Gal_Oxase/kelch_b-propeller"/>
</dbReference>
<dbReference type="EMBL" id="UINC01061538">
    <property type="protein sequence ID" value="SVB87223.1"/>
    <property type="molecule type" value="Genomic_DNA"/>
</dbReference>
<organism evidence="1">
    <name type="scientific">marine metagenome</name>
    <dbReference type="NCBI Taxonomy" id="408172"/>
    <lineage>
        <taxon>unclassified sequences</taxon>
        <taxon>metagenomes</taxon>
        <taxon>ecological metagenomes</taxon>
    </lineage>
</organism>
<dbReference type="SUPFAM" id="SSF50965">
    <property type="entry name" value="Galactose oxidase, central domain"/>
    <property type="match status" value="1"/>
</dbReference>
<dbReference type="PANTHER" id="PTHR36220:SF1">
    <property type="entry name" value="GAMMA TUBULIN COMPLEX COMPONENT C-TERMINAL DOMAIN-CONTAINING PROTEIN"/>
    <property type="match status" value="1"/>
</dbReference>
<evidence type="ECO:0008006" key="2">
    <source>
        <dbReference type="Google" id="ProtNLM"/>
    </source>
</evidence>
<name>A0A382HKM8_9ZZZZ</name>
<dbReference type="InterPro" id="IPR028994">
    <property type="entry name" value="Integrin_alpha_N"/>
</dbReference>
<sequence>MNSDGDRVAIGAHLNDGTASNAGHVRVYEYSSGSWSQLGSDIDGEAANDRSGYSVSINSAGDRVAIGAHLNGGTASQAGHVRVYAYSSGSWTQ</sequence>
<feature type="non-terminal residue" evidence="1">
    <location>
        <position position="93"/>
    </location>
</feature>
<reference evidence="1" key="1">
    <citation type="submission" date="2018-05" db="EMBL/GenBank/DDBJ databases">
        <authorList>
            <person name="Lanie J.A."/>
            <person name="Ng W.-L."/>
            <person name="Kazmierczak K.M."/>
            <person name="Andrzejewski T.M."/>
            <person name="Davidsen T.M."/>
            <person name="Wayne K.J."/>
            <person name="Tettelin H."/>
            <person name="Glass J.I."/>
            <person name="Rusch D."/>
            <person name="Podicherti R."/>
            <person name="Tsui H.-C.T."/>
            <person name="Winkler M.E."/>
        </authorList>
    </citation>
    <scope>NUCLEOTIDE SEQUENCE</scope>
</reference>
<gene>
    <name evidence="1" type="ORF">METZ01_LOCUS240077</name>
</gene>
<evidence type="ECO:0000313" key="1">
    <source>
        <dbReference type="EMBL" id="SVB87223.1"/>
    </source>
</evidence>